<dbReference type="PANTHER" id="PTHR11601:SF50">
    <property type="entry name" value="CYSTEINE DESULFURASE ISCS 2-RELATED"/>
    <property type="match status" value="1"/>
</dbReference>
<reference evidence="9" key="2">
    <citation type="journal article" date="2021" name="PeerJ">
        <title>Extensive microbial diversity within the chicken gut microbiome revealed by metagenomics and culture.</title>
        <authorList>
            <person name="Gilroy R."/>
            <person name="Ravi A."/>
            <person name="Getino M."/>
            <person name="Pursley I."/>
            <person name="Horton D.L."/>
            <person name="Alikhan N.F."/>
            <person name="Baker D."/>
            <person name="Gharbi K."/>
            <person name="Hall N."/>
            <person name="Watson M."/>
            <person name="Adriaenssens E.M."/>
            <person name="Foster-Nyarko E."/>
            <person name="Jarju S."/>
            <person name="Secka A."/>
            <person name="Antonio M."/>
            <person name="Oren A."/>
            <person name="Chaudhuri R.R."/>
            <person name="La Ragione R."/>
            <person name="Hildebrand F."/>
            <person name="Pallen M.J."/>
        </authorList>
    </citation>
    <scope>NUCLEOTIDE SEQUENCE</scope>
    <source>
        <strain evidence="9">CHK184-20233</strain>
    </source>
</reference>
<accession>A0A9D1DU85</accession>
<keyword evidence="4" id="KW-0663">Pyridoxal phosphate</keyword>
<dbReference type="Gene3D" id="3.90.1150.10">
    <property type="entry name" value="Aspartate Aminotransferase, domain 1"/>
    <property type="match status" value="1"/>
</dbReference>
<proteinExistence type="inferred from homology"/>
<evidence type="ECO:0000256" key="4">
    <source>
        <dbReference type="ARBA" id="ARBA00022898"/>
    </source>
</evidence>
<evidence type="ECO:0000256" key="3">
    <source>
        <dbReference type="ARBA" id="ARBA00022723"/>
    </source>
</evidence>
<keyword evidence="3" id="KW-0479">Metal-binding</keyword>
<feature type="domain" description="Aminotransferase class V" evidence="8">
    <location>
        <begin position="2"/>
        <end position="357"/>
    </location>
</feature>
<dbReference type="Gene3D" id="3.40.640.10">
    <property type="entry name" value="Type I PLP-dependent aspartate aminotransferase-like (Major domain)"/>
    <property type="match status" value="1"/>
</dbReference>
<dbReference type="InterPro" id="IPR020578">
    <property type="entry name" value="Aminotrans_V_PyrdxlP_BS"/>
</dbReference>
<dbReference type="Pfam" id="PF00266">
    <property type="entry name" value="Aminotran_5"/>
    <property type="match status" value="1"/>
</dbReference>
<dbReference type="GO" id="GO:0051536">
    <property type="term" value="F:iron-sulfur cluster binding"/>
    <property type="evidence" value="ECO:0007669"/>
    <property type="project" value="UniProtKB-KW"/>
</dbReference>
<protein>
    <submittedName>
        <fullName evidence="9">Cysteine desulfurase</fullName>
    </submittedName>
</protein>
<dbReference type="Proteomes" id="UP000824232">
    <property type="component" value="Unassembled WGS sequence"/>
</dbReference>
<dbReference type="GO" id="GO:0003824">
    <property type="term" value="F:catalytic activity"/>
    <property type="evidence" value="ECO:0007669"/>
    <property type="project" value="UniProtKB-ARBA"/>
</dbReference>
<evidence type="ECO:0000256" key="1">
    <source>
        <dbReference type="ARBA" id="ARBA00001933"/>
    </source>
</evidence>
<dbReference type="PANTHER" id="PTHR11601">
    <property type="entry name" value="CYSTEINE DESULFURYLASE FAMILY MEMBER"/>
    <property type="match status" value="1"/>
</dbReference>
<dbReference type="SUPFAM" id="SSF53383">
    <property type="entry name" value="PLP-dependent transferases"/>
    <property type="match status" value="1"/>
</dbReference>
<dbReference type="GO" id="GO:0046872">
    <property type="term" value="F:metal ion binding"/>
    <property type="evidence" value="ECO:0007669"/>
    <property type="project" value="UniProtKB-KW"/>
</dbReference>
<dbReference type="InterPro" id="IPR000192">
    <property type="entry name" value="Aminotrans_V_dom"/>
</dbReference>
<dbReference type="InterPro" id="IPR015421">
    <property type="entry name" value="PyrdxlP-dep_Trfase_major"/>
</dbReference>
<dbReference type="Gene3D" id="1.10.260.50">
    <property type="match status" value="1"/>
</dbReference>
<name>A0A9D1DU85_9FIRM</name>
<organism evidence="9 10">
    <name type="scientific">Candidatus Onthousia excrementipullorum</name>
    <dbReference type="NCBI Taxonomy" id="2840884"/>
    <lineage>
        <taxon>Bacteria</taxon>
        <taxon>Bacillati</taxon>
        <taxon>Bacillota</taxon>
        <taxon>Bacilli</taxon>
        <taxon>Candidatus Onthousia</taxon>
    </lineage>
</organism>
<gene>
    <name evidence="9" type="ORF">IAB38_03240</name>
</gene>
<dbReference type="AlphaFoldDB" id="A0A9D1DU85"/>
<comment type="similarity">
    <text evidence="2">Belongs to the class-V pyridoxal-phosphate-dependent aminotransferase family. NifS/IscS subfamily.</text>
</comment>
<evidence type="ECO:0000256" key="5">
    <source>
        <dbReference type="ARBA" id="ARBA00023004"/>
    </source>
</evidence>
<keyword evidence="5" id="KW-0408">Iron</keyword>
<dbReference type="InterPro" id="IPR015422">
    <property type="entry name" value="PyrdxlP-dep_Trfase_small"/>
</dbReference>
<comment type="caution">
    <text evidence="9">The sequence shown here is derived from an EMBL/GenBank/DDBJ whole genome shotgun (WGS) entry which is preliminary data.</text>
</comment>
<evidence type="ECO:0000256" key="6">
    <source>
        <dbReference type="ARBA" id="ARBA00023014"/>
    </source>
</evidence>
<evidence type="ECO:0000256" key="2">
    <source>
        <dbReference type="ARBA" id="ARBA00006490"/>
    </source>
</evidence>
<evidence type="ECO:0000256" key="7">
    <source>
        <dbReference type="RuleBase" id="RU004504"/>
    </source>
</evidence>
<sequence>MIYFDNAATTKARDEVLDTFVKVSKEYIGNANSIHKLGFESRKLMNASVKQVASLLKVKEDEVIFTSSSSESNNLAIKGVLDAYPNRKRIILTTILEHPSITNTLNSLKDVEVINLKLDDTYHIDINDLKEKLKLDPVLVSIHHVNSELGIIQDIDNIGKIIKENSKAIFHVDGTQSLTKIDVDLTNVDLFSASAHKFNGLKGIAILIKKEKINLSPLINGGESQTVYRAGTPALPLIASFAKALRLALEEQPKAYLKVKEINNYLRDELSKLDSVTINSKIDSSPYILNFSIKGIKPETMIHKLEAKDVYLSTKTACSSKEDYSKSIYELTKDKEISKTSLRLSLSKDNTLEEAKEFIKILKDNL</sequence>
<reference evidence="9" key="1">
    <citation type="submission" date="2020-10" db="EMBL/GenBank/DDBJ databases">
        <authorList>
            <person name="Gilroy R."/>
        </authorList>
    </citation>
    <scope>NUCLEOTIDE SEQUENCE</scope>
    <source>
        <strain evidence="9">CHK184-20233</strain>
    </source>
</reference>
<evidence type="ECO:0000313" key="9">
    <source>
        <dbReference type="EMBL" id="HIR59043.1"/>
    </source>
</evidence>
<dbReference type="PIRSF" id="PIRSF005572">
    <property type="entry name" value="NifS"/>
    <property type="match status" value="1"/>
</dbReference>
<keyword evidence="6" id="KW-0411">Iron-sulfur</keyword>
<dbReference type="InterPro" id="IPR016454">
    <property type="entry name" value="Cysteine_dSase"/>
</dbReference>
<dbReference type="PROSITE" id="PS00595">
    <property type="entry name" value="AA_TRANSFER_CLASS_5"/>
    <property type="match status" value="1"/>
</dbReference>
<comment type="cofactor">
    <cofactor evidence="1 7">
        <name>pyridoxal 5'-phosphate</name>
        <dbReference type="ChEBI" id="CHEBI:597326"/>
    </cofactor>
</comment>
<evidence type="ECO:0000313" key="10">
    <source>
        <dbReference type="Proteomes" id="UP000824232"/>
    </source>
</evidence>
<dbReference type="EMBL" id="DVHC01000031">
    <property type="protein sequence ID" value="HIR59043.1"/>
    <property type="molecule type" value="Genomic_DNA"/>
</dbReference>
<dbReference type="InterPro" id="IPR015424">
    <property type="entry name" value="PyrdxlP-dep_Trfase"/>
</dbReference>
<evidence type="ECO:0000259" key="8">
    <source>
        <dbReference type="Pfam" id="PF00266"/>
    </source>
</evidence>